<keyword evidence="2" id="KW-1133">Transmembrane helix</keyword>
<keyword evidence="2" id="KW-0812">Transmembrane</keyword>
<evidence type="ECO:0000313" key="3">
    <source>
        <dbReference type="EMBL" id="KAF7350230.1"/>
    </source>
</evidence>
<dbReference type="OrthoDB" id="3259206at2759"/>
<gene>
    <name evidence="3" type="ORF">MVEN_01326400</name>
</gene>
<organism evidence="3 4">
    <name type="scientific">Mycena venus</name>
    <dbReference type="NCBI Taxonomy" id="2733690"/>
    <lineage>
        <taxon>Eukaryota</taxon>
        <taxon>Fungi</taxon>
        <taxon>Dikarya</taxon>
        <taxon>Basidiomycota</taxon>
        <taxon>Agaricomycotina</taxon>
        <taxon>Agaricomycetes</taxon>
        <taxon>Agaricomycetidae</taxon>
        <taxon>Agaricales</taxon>
        <taxon>Marasmiineae</taxon>
        <taxon>Mycenaceae</taxon>
        <taxon>Mycena</taxon>
    </lineage>
</organism>
<feature type="transmembrane region" description="Helical" evidence="2">
    <location>
        <begin position="248"/>
        <end position="274"/>
    </location>
</feature>
<proteinExistence type="predicted"/>
<name>A0A8H7CU10_9AGAR</name>
<accession>A0A8H7CU10</accession>
<evidence type="ECO:0000256" key="2">
    <source>
        <dbReference type="SAM" id="Phobius"/>
    </source>
</evidence>
<feature type="transmembrane region" description="Helical" evidence="2">
    <location>
        <begin position="202"/>
        <end position="227"/>
    </location>
</feature>
<feature type="transmembrane region" description="Helical" evidence="2">
    <location>
        <begin position="157"/>
        <end position="182"/>
    </location>
</feature>
<feature type="transmembrane region" description="Helical" evidence="2">
    <location>
        <begin position="70"/>
        <end position="93"/>
    </location>
</feature>
<protein>
    <submittedName>
        <fullName evidence="3">Uncharacterized protein</fullName>
    </submittedName>
</protein>
<evidence type="ECO:0000313" key="4">
    <source>
        <dbReference type="Proteomes" id="UP000620124"/>
    </source>
</evidence>
<evidence type="ECO:0000256" key="1">
    <source>
        <dbReference type="SAM" id="MobiDB-lite"/>
    </source>
</evidence>
<keyword evidence="4" id="KW-1185">Reference proteome</keyword>
<comment type="caution">
    <text evidence="3">The sequence shown here is derived from an EMBL/GenBank/DDBJ whole genome shotgun (WGS) entry which is preliminary data.</text>
</comment>
<feature type="transmembrane region" description="Helical" evidence="2">
    <location>
        <begin position="121"/>
        <end position="145"/>
    </location>
</feature>
<dbReference type="AlphaFoldDB" id="A0A8H7CU10"/>
<feature type="transmembrane region" description="Helical" evidence="2">
    <location>
        <begin position="35"/>
        <end position="58"/>
    </location>
</feature>
<sequence>MPGQSAPFMVMSSSAQESAVVGTTDAPSGPPGQRLLYVVLSVVAQTFFFGVYTLLIFLSTRMLLKRGLKIRTNVIMLLITLCTYFMSAAFWIYSVLYAADLVLAQIDLSLFKVHSDKITKWYTLFNAVVMVNYVLGDGVVVWRAWVICQRHLRRYLCVAMGFLGLTAVAIFLTIAFRIVALIRPAMATSSKHNILNPGIDILQLSTGVLSLLSNLTSTTVVGVTAWRHRRILRDAFTDEDATTRSDQILALVVEVGTFYCFSTLIALLAALIRLPYGTLGDLYSPINVQIAGAYPPIVILLVSAKRSLNETTFSDSSTHGSSSAAYPIQFGPNRDASPTTTVDGTEFVRVVAGDDKRKPFL</sequence>
<feature type="region of interest" description="Disordered" evidence="1">
    <location>
        <begin position="312"/>
        <end position="341"/>
    </location>
</feature>
<feature type="compositionally biased region" description="Low complexity" evidence="1">
    <location>
        <begin position="312"/>
        <end position="323"/>
    </location>
</feature>
<dbReference type="EMBL" id="JACAZI010000010">
    <property type="protein sequence ID" value="KAF7350230.1"/>
    <property type="molecule type" value="Genomic_DNA"/>
</dbReference>
<feature type="transmembrane region" description="Helical" evidence="2">
    <location>
        <begin position="286"/>
        <end position="304"/>
    </location>
</feature>
<reference evidence="3" key="1">
    <citation type="submission" date="2020-05" db="EMBL/GenBank/DDBJ databases">
        <title>Mycena genomes resolve the evolution of fungal bioluminescence.</title>
        <authorList>
            <person name="Tsai I.J."/>
        </authorList>
    </citation>
    <scope>NUCLEOTIDE SEQUENCE</scope>
    <source>
        <strain evidence="3">CCC161011</strain>
    </source>
</reference>
<dbReference type="Proteomes" id="UP000620124">
    <property type="component" value="Unassembled WGS sequence"/>
</dbReference>
<keyword evidence="2" id="KW-0472">Membrane</keyword>